<comment type="caution">
    <text evidence="2">The sequence shown here is derived from an EMBL/GenBank/DDBJ whole genome shotgun (WGS) entry which is preliminary data.</text>
</comment>
<feature type="non-terminal residue" evidence="2">
    <location>
        <position position="1"/>
    </location>
</feature>
<dbReference type="Proteomes" id="UP000287033">
    <property type="component" value="Unassembled WGS sequence"/>
</dbReference>
<name>A0A401TQ35_CHIPU</name>
<dbReference type="AlphaFoldDB" id="A0A401TQ35"/>
<protein>
    <submittedName>
        <fullName evidence="2">Uncharacterized protein</fullName>
    </submittedName>
</protein>
<dbReference type="EMBL" id="BEZZ01148816">
    <property type="protein sequence ID" value="GCC44698.1"/>
    <property type="molecule type" value="Genomic_DNA"/>
</dbReference>
<sequence>AVERQLGSIPATSSFFDKFPEFPEGDEGEIGGGHPGLKNVTTDRVRVVPGVRHRS</sequence>
<proteinExistence type="predicted"/>
<organism evidence="2 3">
    <name type="scientific">Chiloscyllium punctatum</name>
    <name type="common">Brownbanded bambooshark</name>
    <name type="synonym">Hemiscyllium punctatum</name>
    <dbReference type="NCBI Taxonomy" id="137246"/>
    <lineage>
        <taxon>Eukaryota</taxon>
        <taxon>Metazoa</taxon>
        <taxon>Chordata</taxon>
        <taxon>Craniata</taxon>
        <taxon>Vertebrata</taxon>
        <taxon>Chondrichthyes</taxon>
        <taxon>Elasmobranchii</taxon>
        <taxon>Galeomorphii</taxon>
        <taxon>Galeoidea</taxon>
        <taxon>Orectolobiformes</taxon>
        <taxon>Hemiscylliidae</taxon>
        <taxon>Chiloscyllium</taxon>
    </lineage>
</organism>
<accession>A0A401TQ35</accession>
<keyword evidence="3" id="KW-1185">Reference proteome</keyword>
<gene>
    <name evidence="2" type="ORF">chiPu_0029124</name>
</gene>
<reference evidence="2 3" key="1">
    <citation type="journal article" date="2018" name="Nat. Ecol. Evol.">
        <title>Shark genomes provide insights into elasmobranch evolution and the origin of vertebrates.</title>
        <authorList>
            <person name="Hara Y"/>
            <person name="Yamaguchi K"/>
            <person name="Onimaru K"/>
            <person name="Kadota M"/>
            <person name="Koyanagi M"/>
            <person name="Keeley SD"/>
            <person name="Tatsumi K"/>
            <person name="Tanaka K"/>
            <person name="Motone F"/>
            <person name="Kageyama Y"/>
            <person name="Nozu R"/>
            <person name="Adachi N"/>
            <person name="Nishimura O"/>
            <person name="Nakagawa R"/>
            <person name="Tanegashima C"/>
            <person name="Kiyatake I"/>
            <person name="Matsumoto R"/>
            <person name="Murakumo K"/>
            <person name="Nishida K"/>
            <person name="Terakita A"/>
            <person name="Kuratani S"/>
            <person name="Sato K"/>
            <person name="Hyodo S Kuraku.S."/>
        </authorList>
    </citation>
    <scope>NUCLEOTIDE SEQUENCE [LARGE SCALE GENOMIC DNA]</scope>
</reference>
<feature type="region of interest" description="Disordered" evidence="1">
    <location>
        <begin position="1"/>
        <end position="40"/>
    </location>
</feature>
<evidence type="ECO:0000313" key="3">
    <source>
        <dbReference type="Proteomes" id="UP000287033"/>
    </source>
</evidence>
<evidence type="ECO:0000256" key="1">
    <source>
        <dbReference type="SAM" id="MobiDB-lite"/>
    </source>
</evidence>
<evidence type="ECO:0000313" key="2">
    <source>
        <dbReference type="EMBL" id="GCC44698.1"/>
    </source>
</evidence>